<dbReference type="CDD" id="cd04193">
    <property type="entry name" value="UDPGlcNAc_PPase"/>
    <property type="match status" value="1"/>
</dbReference>
<sequence length="523" mass="58652">MPSDISSIKPVLDVNSQSHLYKFWEDLSPADQDKYFNELVSLNTQRVNSAFQDALKVSENSCFVDGRLMCPDPSTCGHATSLRLCYPDEYERFVSKGLKAISERKVAVILLAGGQGTRLESANPKGMYDIGLPSRRTLFQLQAERLLSLCRQVSTKCGQEICIPWYIMTSDQTQKLTEDFFRKNGYFNYPEEHIIFFEQFDMPVLSFQGKILMKDKASLCWSPEGNGGLYRALLDRGILQNMRARGIDYVHIYGVDNVLVRLADPAFIGFCISRAADCAVKVVEKTDPAEPIGVVGVVDGKFRVVEYSEISPSTAALVLPMPPSRIACCQDEKDCDSKLANSRLLYCHGNICNHFMTLTFLERVCNPELESQLPYHVARKKVPHIDLETGTTITPTQPNALKLEKFIFDVFQFSQRFAIWEVDRATEFSPLKNRSGAQNDCPETCRQSILNLHASWARAAGAVFASEDNINRDVIEISPLVSLNGENLECLKGKTITGVNILELRRSEDGEDVPTLIQVKANN</sequence>
<comment type="pathway">
    <text evidence="1">Nucleotide-sugar biosynthesis; UDP-N-acetyl-alpha-D-glucosamine biosynthesis; UDP-N-acetyl-alpha-D-glucosamine from N-acetyl-alpha-D-glucosamine 1-phosphate: step 1/1.</text>
</comment>
<accession>A0A5K3ENZ7</accession>
<evidence type="ECO:0000256" key="1">
    <source>
        <dbReference type="ARBA" id="ARBA00005208"/>
    </source>
</evidence>
<comment type="catalytic activity">
    <reaction evidence="6">
        <text>N-acetyl-alpha-D-glucosamine 1-phosphate + UTP + H(+) = UDP-N-acetyl-alpha-D-glucosamine + diphosphate</text>
        <dbReference type="Rhea" id="RHEA:13509"/>
        <dbReference type="ChEBI" id="CHEBI:15378"/>
        <dbReference type="ChEBI" id="CHEBI:33019"/>
        <dbReference type="ChEBI" id="CHEBI:46398"/>
        <dbReference type="ChEBI" id="CHEBI:57705"/>
        <dbReference type="ChEBI" id="CHEBI:57776"/>
        <dbReference type="EC" id="2.7.7.23"/>
    </reaction>
</comment>
<dbReference type="InterPro" id="IPR029044">
    <property type="entry name" value="Nucleotide-diphossugar_trans"/>
</dbReference>
<evidence type="ECO:0000256" key="2">
    <source>
        <dbReference type="ARBA" id="ARBA00010401"/>
    </source>
</evidence>
<dbReference type="InterPro" id="IPR002618">
    <property type="entry name" value="UDPGP_fam"/>
</dbReference>
<dbReference type="Pfam" id="PF01704">
    <property type="entry name" value="UDPGP"/>
    <property type="match status" value="1"/>
</dbReference>
<evidence type="ECO:0000256" key="5">
    <source>
        <dbReference type="ARBA" id="ARBA00022695"/>
    </source>
</evidence>
<dbReference type="InterPro" id="IPR039741">
    <property type="entry name" value="UDP-sugar_pyrophosphorylase"/>
</dbReference>
<evidence type="ECO:0000256" key="6">
    <source>
        <dbReference type="ARBA" id="ARBA00048493"/>
    </source>
</evidence>
<keyword evidence="4" id="KW-0808">Transferase</keyword>
<dbReference type="Gene3D" id="3.90.550.10">
    <property type="entry name" value="Spore Coat Polysaccharide Biosynthesis Protein SpsA, Chain A"/>
    <property type="match status" value="1"/>
</dbReference>
<dbReference type="GO" id="GO:0003977">
    <property type="term" value="F:UDP-N-acetylglucosamine diphosphorylase activity"/>
    <property type="evidence" value="ECO:0007669"/>
    <property type="project" value="UniProtKB-EC"/>
</dbReference>
<dbReference type="SUPFAM" id="SSF53448">
    <property type="entry name" value="Nucleotide-diphospho-sugar transferases"/>
    <property type="match status" value="1"/>
</dbReference>
<dbReference type="WBParaSite" id="MCU_001618-RC">
    <property type="protein sequence ID" value="MCU_001618-RC"/>
    <property type="gene ID" value="MCU_001618"/>
</dbReference>
<evidence type="ECO:0000256" key="3">
    <source>
        <dbReference type="ARBA" id="ARBA00012457"/>
    </source>
</evidence>
<dbReference type="GO" id="GO:0006048">
    <property type="term" value="P:UDP-N-acetylglucosamine biosynthetic process"/>
    <property type="evidence" value="ECO:0007669"/>
    <property type="project" value="TreeGrafter"/>
</dbReference>
<dbReference type="AlphaFoldDB" id="A0A5K3ENZ7"/>
<keyword evidence="5" id="KW-0548">Nucleotidyltransferase</keyword>
<dbReference type="EC" id="2.7.7.23" evidence="3"/>
<name>A0A5K3ENZ7_MESCO</name>
<dbReference type="PANTHER" id="PTHR11952:SF2">
    <property type="entry name" value="LD24639P"/>
    <property type="match status" value="1"/>
</dbReference>
<proteinExistence type="inferred from homology"/>
<comment type="similarity">
    <text evidence="2">Belongs to the UDPGP type 1 family.</text>
</comment>
<reference evidence="7" key="1">
    <citation type="submission" date="2019-11" db="UniProtKB">
        <authorList>
            <consortium name="WormBaseParasite"/>
        </authorList>
    </citation>
    <scope>IDENTIFICATION</scope>
</reference>
<evidence type="ECO:0000313" key="7">
    <source>
        <dbReference type="WBParaSite" id="MCU_001618-RC"/>
    </source>
</evidence>
<evidence type="ECO:0000256" key="4">
    <source>
        <dbReference type="ARBA" id="ARBA00022679"/>
    </source>
</evidence>
<organism evidence="7">
    <name type="scientific">Mesocestoides corti</name>
    <name type="common">Flatworm</name>
    <dbReference type="NCBI Taxonomy" id="53468"/>
    <lineage>
        <taxon>Eukaryota</taxon>
        <taxon>Metazoa</taxon>
        <taxon>Spiralia</taxon>
        <taxon>Lophotrochozoa</taxon>
        <taxon>Platyhelminthes</taxon>
        <taxon>Cestoda</taxon>
        <taxon>Eucestoda</taxon>
        <taxon>Cyclophyllidea</taxon>
        <taxon>Mesocestoididae</taxon>
        <taxon>Mesocestoides</taxon>
    </lineage>
</organism>
<protein>
    <recommendedName>
        <fullName evidence="3">UDP-N-acetylglucosamine diphosphorylase</fullName>
        <ecNumber evidence="3">2.7.7.23</ecNumber>
    </recommendedName>
</protein>
<dbReference type="PANTHER" id="PTHR11952">
    <property type="entry name" value="UDP- GLUCOSE PYROPHOSPHORYLASE"/>
    <property type="match status" value="1"/>
</dbReference>